<gene>
    <name evidence="1" type="ORF">FA09DRAFT_168886</name>
</gene>
<sequence>MSCRLCCVACAHDRVLHGDGRRSAQRRARARLSSRRPLAPASVCAACLSQRWAAPRCLHGGGGAQIALCAARWPALRQRCDADGKRSASFIHPRRCPCGLLSERIFAPFACAAKAAAAHLRLWHGSSGAPRRGP</sequence>
<dbReference type="EMBL" id="KZ819309">
    <property type="protein sequence ID" value="PWN94794.1"/>
    <property type="molecule type" value="Genomic_DNA"/>
</dbReference>
<dbReference type="GeneID" id="37266827"/>
<accession>A0A316Z150</accession>
<evidence type="ECO:0000313" key="1">
    <source>
        <dbReference type="EMBL" id="PWN94794.1"/>
    </source>
</evidence>
<dbReference type="Proteomes" id="UP000245946">
    <property type="component" value="Unassembled WGS sequence"/>
</dbReference>
<protein>
    <submittedName>
        <fullName evidence="1">Uncharacterized protein</fullName>
    </submittedName>
</protein>
<reference evidence="1 2" key="1">
    <citation type="journal article" date="2018" name="Mol. Biol. Evol.">
        <title>Broad Genomic Sampling Reveals a Smut Pathogenic Ancestry of the Fungal Clade Ustilaginomycotina.</title>
        <authorList>
            <person name="Kijpornyongpan T."/>
            <person name="Mondo S.J."/>
            <person name="Barry K."/>
            <person name="Sandor L."/>
            <person name="Lee J."/>
            <person name="Lipzen A."/>
            <person name="Pangilinan J."/>
            <person name="LaButti K."/>
            <person name="Hainaut M."/>
            <person name="Henrissat B."/>
            <person name="Grigoriev I.V."/>
            <person name="Spatafora J.W."/>
            <person name="Aime M.C."/>
        </authorList>
    </citation>
    <scope>NUCLEOTIDE SEQUENCE [LARGE SCALE GENOMIC DNA]</scope>
    <source>
        <strain evidence="1 2">MCA 4186</strain>
    </source>
</reference>
<organism evidence="1 2">
    <name type="scientific">Tilletiopsis washingtonensis</name>
    <dbReference type="NCBI Taxonomy" id="58919"/>
    <lineage>
        <taxon>Eukaryota</taxon>
        <taxon>Fungi</taxon>
        <taxon>Dikarya</taxon>
        <taxon>Basidiomycota</taxon>
        <taxon>Ustilaginomycotina</taxon>
        <taxon>Exobasidiomycetes</taxon>
        <taxon>Entylomatales</taxon>
        <taxon>Entylomatales incertae sedis</taxon>
        <taxon>Tilletiopsis</taxon>
    </lineage>
</organism>
<dbReference type="RefSeq" id="XP_025595073.1">
    <property type="nucleotide sequence ID" value="XM_025739281.1"/>
</dbReference>
<name>A0A316Z150_9BASI</name>
<dbReference type="AlphaFoldDB" id="A0A316Z150"/>
<evidence type="ECO:0000313" key="2">
    <source>
        <dbReference type="Proteomes" id="UP000245946"/>
    </source>
</evidence>
<keyword evidence="2" id="KW-1185">Reference proteome</keyword>
<proteinExistence type="predicted"/>